<comment type="caution">
    <text evidence="1">The sequence shown here is derived from an EMBL/GenBank/DDBJ whole genome shotgun (WGS) entry which is preliminary data.</text>
</comment>
<dbReference type="EMBL" id="JBHUMD010000025">
    <property type="protein sequence ID" value="MFD2602528.1"/>
    <property type="molecule type" value="Genomic_DNA"/>
</dbReference>
<evidence type="ECO:0008006" key="3">
    <source>
        <dbReference type="Google" id="ProtNLM"/>
    </source>
</evidence>
<dbReference type="PROSITE" id="PS51257">
    <property type="entry name" value="PROKAR_LIPOPROTEIN"/>
    <property type="match status" value="1"/>
</dbReference>
<gene>
    <name evidence="1" type="ORF">ACFSR3_10715</name>
</gene>
<proteinExistence type="predicted"/>
<organism evidence="1 2">
    <name type="scientific">Flavobacterium suzhouense</name>
    <dbReference type="NCBI Taxonomy" id="1529638"/>
    <lineage>
        <taxon>Bacteria</taxon>
        <taxon>Pseudomonadati</taxon>
        <taxon>Bacteroidota</taxon>
        <taxon>Flavobacteriia</taxon>
        <taxon>Flavobacteriales</taxon>
        <taxon>Flavobacteriaceae</taxon>
        <taxon>Flavobacterium</taxon>
    </lineage>
</organism>
<evidence type="ECO:0000313" key="2">
    <source>
        <dbReference type="Proteomes" id="UP001597480"/>
    </source>
</evidence>
<reference evidence="2" key="1">
    <citation type="journal article" date="2019" name="Int. J. Syst. Evol. Microbiol.">
        <title>The Global Catalogue of Microorganisms (GCM) 10K type strain sequencing project: providing services to taxonomists for standard genome sequencing and annotation.</title>
        <authorList>
            <consortium name="The Broad Institute Genomics Platform"/>
            <consortium name="The Broad Institute Genome Sequencing Center for Infectious Disease"/>
            <person name="Wu L."/>
            <person name="Ma J."/>
        </authorList>
    </citation>
    <scope>NUCLEOTIDE SEQUENCE [LARGE SCALE GENOMIC DNA]</scope>
    <source>
        <strain evidence="2">KCTC 42107</strain>
    </source>
</reference>
<keyword evidence="2" id="KW-1185">Reference proteome</keyword>
<name>A0ABW5NWT8_9FLAO</name>
<sequence length="155" mass="17618">MKKTLFILLTILSVISCDTSKKATANAKPQVQYKDDFKSASEKERTALLKKLKATGSNYSVLILTQNYKGEQVIISNEKKTLYKEYPISNKKTGIADQTRIDNTIDTKVYDNLTKKEATISSKEAKKHKYIYLMKQPGAENPFLITYSNTLRPLE</sequence>
<accession>A0ABW5NWT8</accession>
<protein>
    <recommendedName>
        <fullName evidence="3">Lipoprotein</fullName>
    </recommendedName>
</protein>
<dbReference type="RefSeq" id="WP_379820954.1">
    <property type="nucleotide sequence ID" value="NZ_JBHUMD010000025.1"/>
</dbReference>
<evidence type="ECO:0000313" key="1">
    <source>
        <dbReference type="EMBL" id="MFD2602528.1"/>
    </source>
</evidence>
<dbReference type="Proteomes" id="UP001597480">
    <property type="component" value="Unassembled WGS sequence"/>
</dbReference>